<evidence type="ECO:0000313" key="4">
    <source>
        <dbReference type="Proteomes" id="UP000298471"/>
    </source>
</evidence>
<gene>
    <name evidence="3" type="ORF">E5K02_02940</name>
</gene>
<keyword evidence="2" id="KW-0472">Membrane</keyword>
<feature type="transmembrane region" description="Helical" evidence="2">
    <location>
        <begin position="20"/>
        <end position="36"/>
    </location>
</feature>
<proteinExistence type="predicted"/>
<sequence>MPQRPTPAPHVAGVSISSKNGLVVLAIIVILLALFGKKPTAPGPFPAPKQTPAPAGNDTITVADSRAD</sequence>
<comment type="caution">
    <text evidence="3">The sequence shown here is derived from an EMBL/GenBank/DDBJ whole genome shotgun (WGS) entry which is preliminary data.</text>
</comment>
<keyword evidence="4" id="KW-1185">Reference proteome</keyword>
<feature type="region of interest" description="Disordered" evidence="1">
    <location>
        <begin position="41"/>
        <end position="68"/>
    </location>
</feature>
<accession>A0A4Z0QEF6</accession>
<name>A0A4Z0QEF6_9BACT</name>
<protein>
    <submittedName>
        <fullName evidence="3">Uncharacterized protein</fullName>
    </submittedName>
</protein>
<evidence type="ECO:0000313" key="3">
    <source>
        <dbReference type="EMBL" id="TGE28438.1"/>
    </source>
</evidence>
<keyword evidence="2" id="KW-0812">Transmembrane</keyword>
<organism evidence="3 4">
    <name type="scientific">Hymenobacter metallicola</name>
    <dbReference type="NCBI Taxonomy" id="2563114"/>
    <lineage>
        <taxon>Bacteria</taxon>
        <taxon>Pseudomonadati</taxon>
        <taxon>Bacteroidota</taxon>
        <taxon>Cytophagia</taxon>
        <taxon>Cytophagales</taxon>
        <taxon>Hymenobacteraceae</taxon>
        <taxon>Hymenobacter</taxon>
    </lineage>
</organism>
<dbReference type="AlphaFoldDB" id="A0A4Z0QEF6"/>
<evidence type="ECO:0000256" key="2">
    <source>
        <dbReference type="SAM" id="Phobius"/>
    </source>
</evidence>
<feature type="compositionally biased region" description="Pro residues" evidence="1">
    <location>
        <begin position="41"/>
        <end position="51"/>
    </location>
</feature>
<dbReference type="EMBL" id="SRMB01000001">
    <property type="protein sequence ID" value="TGE28438.1"/>
    <property type="molecule type" value="Genomic_DNA"/>
</dbReference>
<dbReference type="Proteomes" id="UP000298471">
    <property type="component" value="Unassembled WGS sequence"/>
</dbReference>
<reference evidence="3 4" key="1">
    <citation type="submission" date="2019-04" db="EMBL/GenBank/DDBJ databases">
        <authorList>
            <person name="Feng G."/>
            <person name="Zhang J."/>
            <person name="Zhu H."/>
        </authorList>
    </citation>
    <scope>NUCLEOTIDE SEQUENCE [LARGE SCALE GENOMIC DNA]</scope>
    <source>
        <strain evidence="3 4">9PBR-1</strain>
    </source>
</reference>
<dbReference type="RefSeq" id="WP_135391906.1">
    <property type="nucleotide sequence ID" value="NZ_SRMB01000001.1"/>
</dbReference>
<keyword evidence="2" id="KW-1133">Transmembrane helix</keyword>
<evidence type="ECO:0000256" key="1">
    <source>
        <dbReference type="SAM" id="MobiDB-lite"/>
    </source>
</evidence>